<gene>
    <name evidence="3" type="ORF">GGR16_001735</name>
</gene>
<comment type="caution">
    <text evidence="3">The sequence shown here is derived from an EMBL/GenBank/DDBJ whole genome shotgun (WGS) entry which is preliminary data.</text>
</comment>
<proteinExistence type="predicted"/>
<dbReference type="Pfam" id="PF17891">
    <property type="entry name" value="FluMu_N"/>
    <property type="match status" value="1"/>
</dbReference>
<dbReference type="AlphaFoldDB" id="A0A840BZL4"/>
<dbReference type="Gene3D" id="3.40.5.80">
    <property type="match status" value="1"/>
</dbReference>
<reference evidence="3 4" key="1">
    <citation type="submission" date="2020-08" db="EMBL/GenBank/DDBJ databases">
        <title>Genomic Encyclopedia of Type Strains, Phase IV (KMG-IV): sequencing the most valuable type-strain genomes for metagenomic binning, comparative biology and taxonomic classification.</title>
        <authorList>
            <person name="Goeker M."/>
        </authorList>
    </citation>
    <scope>NUCLEOTIDE SEQUENCE [LARGE SCALE GENOMIC DNA]</scope>
    <source>
        <strain evidence="3 4">DSM 103737</strain>
    </source>
</reference>
<dbReference type="EMBL" id="JACIEN010000001">
    <property type="protein sequence ID" value="MBB4016729.1"/>
    <property type="molecule type" value="Genomic_DNA"/>
</dbReference>
<dbReference type="InterPro" id="IPR041227">
    <property type="entry name" value="FluMu_N"/>
</dbReference>
<sequence length="91" mass="9516">MSAKPNSKQAPAAGAEKAQKPAEAIGPTKPEGLHVIVSAVAKEGRRRAGIDFAHAGTPLALDDLTEAQWEAILADPQLTVRPAKNPDPDED</sequence>
<evidence type="ECO:0000313" key="4">
    <source>
        <dbReference type="Proteomes" id="UP000577362"/>
    </source>
</evidence>
<dbReference type="Proteomes" id="UP000577362">
    <property type="component" value="Unassembled WGS sequence"/>
</dbReference>
<keyword evidence="4" id="KW-1185">Reference proteome</keyword>
<evidence type="ECO:0000313" key="3">
    <source>
        <dbReference type="EMBL" id="MBB4016729.1"/>
    </source>
</evidence>
<feature type="region of interest" description="Disordered" evidence="1">
    <location>
        <begin position="1"/>
        <end position="29"/>
    </location>
</feature>
<accession>A0A840BZL4</accession>
<dbReference type="RefSeq" id="WP_183316268.1">
    <property type="nucleotide sequence ID" value="NZ_JACIEN010000001.1"/>
</dbReference>
<evidence type="ECO:0000259" key="2">
    <source>
        <dbReference type="Pfam" id="PF17891"/>
    </source>
</evidence>
<protein>
    <recommendedName>
        <fullName evidence="2">Mu-like prophage FluMu N-terminal domain-containing protein</fullName>
    </recommendedName>
</protein>
<name>A0A840BZL4_9HYPH</name>
<dbReference type="SUPFAM" id="SSF160059">
    <property type="entry name" value="PriA/YqbF domain"/>
    <property type="match status" value="1"/>
</dbReference>
<evidence type="ECO:0000256" key="1">
    <source>
        <dbReference type="SAM" id="MobiDB-lite"/>
    </source>
</evidence>
<feature type="domain" description="Mu-like prophage FluMu N-terminal" evidence="2">
    <location>
        <begin position="35"/>
        <end position="81"/>
    </location>
</feature>
<organism evidence="3 4">
    <name type="scientific">Chelatococcus caeni</name>
    <dbReference type="NCBI Taxonomy" id="1348468"/>
    <lineage>
        <taxon>Bacteria</taxon>
        <taxon>Pseudomonadati</taxon>
        <taxon>Pseudomonadota</taxon>
        <taxon>Alphaproteobacteria</taxon>
        <taxon>Hyphomicrobiales</taxon>
        <taxon>Chelatococcaceae</taxon>
        <taxon>Chelatococcus</taxon>
    </lineage>
</organism>